<feature type="region of interest" description="Disordered" evidence="1">
    <location>
        <begin position="1"/>
        <end position="45"/>
    </location>
</feature>
<dbReference type="RefSeq" id="XP_008696048.1">
    <property type="nucleotide sequence ID" value="XM_008697826.2"/>
</dbReference>
<feature type="compositionally biased region" description="Polar residues" evidence="1">
    <location>
        <begin position="9"/>
        <end position="25"/>
    </location>
</feature>
<keyword evidence="2" id="KW-1185">Reference proteome</keyword>
<evidence type="ECO:0000313" key="2">
    <source>
        <dbReference type="Proteomes" id="UP000261680"/>
    </source>
</evidence>
<evidence type="ECO:0000256" key="1">
    <source>
        <dbReference type="SAM" id="MobiDB-lite"/>
    </source>
</evidence>
<dbReference type="AlphaFoldDB" id="A0A384CML2"/>
<gene>
    <name evidence="3" type="primary">LOC103669498</name>
</gene>
<evidence type="ECO:0000313" key="3">
    <source>
        <dbReference type="RefSeq" id="XP_008696048.1"/>
    </source>
</evidence>
<accession>A0A384CML2</accession>
<name>A0A384CML2_URSMA</name>
<organism evidence="2 3">
    <name type="scientific">Ursus maritimus</name>
    <name type="common">Polar bear</name>
    <name type="synonym">Thalarctos maritimus</name>
    <dbReference type="NCBI Taxonomy" id="29073"/>
    <lineage>
        <taxon>Eukaryota</taxon>
        <taxon>Metazoa</taxon>
        <taxon>Chordata</taxon>
        <taxon>Craniata</taxon>
        <taxon>Vertebrata</taxon>
        <taxon>Euteleostomi</taxon>
        <taxon>Mammalia</taxon>
        <taxon>Eutheria</taxon>
        <taxon>Laurasiatheria</taxon>
        <taxon>Carnivora</taxon>
        <taxon>Caniformia</taxon>
        <taxon>Ursidae</taxon>
        <taxon>Ursus</taxon>
    </lineage>
</organism>
<sequence>MRGAGRAVLTTTPRWPGSKQTTDAQETPVGAMPAPWAGSLLSSAGSRQQGQDTAVSGAVCVCVCVCEGAPHTLEGSWECLGVSIRTRGLSFGSRPQLALCVNRRPCLEKPMTQREVGFCRVHAGLGAALHSRAAGNSNHRRFFSLEKVIGSGWSVAPLEGPGSRPASLGQWNYQASHLWDRARNRSPCSSRTVYKASPSWDLAVACRHAGRTGTSVPYLRKPRLGGKAPSTMTYGCSLQRWTQPQDSSCSAGPGYLPARGPGGRSLQGSHSRPGMAEELAWQVSPLVGMSFPWPSSLLRGKGTSLGSLEFVDKICFMVCISFGSA</sequence>
<dbReference type="Proteomes" id="UP000261680">
    <property type="component" value="Unplaced"/>
</dbReference>
<reference evidence="3" key="1">
    <citation type="submission" date="2025-08" db="UniProtKB">
        <authorList>
            <consortium name="RefSeq"/>
        </authorList>
    </citation>
    <scope>IDENTIFICATION</scope>
    <source>
        <tissue evidence="3">Whole blood</tissue>
    </source>
</reference>
<proteinExistence type="predicted"/>
<dbReference type="GeneID" id="103669498"/>
<dbReference type="KEGG" id="umr:103669498"/>
<protein>
    <submittedName>
        <fullName evidence="3">Uncharacterized protein LOC103669498</fullName>
    </submittedName>
</protein>